<dbReference type="Pfam" id="PF01753">
    <property type="entry name" value="zf-MYND"/>
    <property type="match status" value="1"/>
</dbReference>
<accession>A0A8H6M6D5</accession>
<evidence type="ECO:0000259" key="5">
    <source>
        <dbReference type="PROSITE" id="PS50865"/>
    </source>
</evidence>
<keyword evidence="1" id="KW-0479">Metal-binding</keyword>
<dbReference type="InterPro" id="IPR002893">
    <property type="entry name" value="Znf_MYND"/>
</dbReference>
<dbReference type="Proteomes" id="UP000521943">
    <property type="component" value="Unassembled WGS sequence"/>
</dbReference>
<name>A0A8H6M6D5_9AGAR</name>
<keyword evidence="7" id="KW-1185">Reference proteome</keyword>
<dbReference type="EMBL" id="JACGCI010000041">
    <property type="protein sequence ID" value="KAF6753032.1"/>
    <property type="molecule type" value="Genomic_DNA"/>
</dbReference>
<keyword evidence="3" id="KW-0862">Zinc</keyword>
<dbReference type="SUPFAM" id="SSF144232">
    <property type="entry name" value="HIT/MYND zinc finger-like"/>
    <property type="match status" value="1"/>
</dbReference>
<protein>
    <recommendedName>
        <fullName evidence="5">MYND-type domain-containing protein</fullName>
    </recommendedName>
</protein>
<dbReference type="OrthoDB" id="265717at2759"/>
<keyword evidence="2 4" id="KW-0863">Zinc-finger</keyword>
<reference evidence="6 7" key="1">
    <citation type="submission" date="2020-07" db="EMBL/GenBank/DDBJ databases">
        <title>Comparative genomics of pyrophilous fungi reveals a link between fire events and developmental genes.</title>
        <authorList>
            <consortium name="DOE Joint Genome Institute"/>
            <person name="Steindorff A.S."/>
            <person name="Carver A."/>
            <person name="Calhoun S."/>
            <person name="Stillman K."/>
            <person name="Liu H."/>
            <person name="Lipzen A."/>
            <person name="Pangilinan J."/>
            <person name="Labutti K."/>
            <person name="Bruns T.D."/>
            <person name="Grigoriev I.V."/>
        </authorList>
    </citation>
    <scope>NUCLEOTIDE SEQUENCE [LARGE SCALE GENOMIC DNA]</scope>
    <source>
        <strain evidence="6 7">CBS 144469</strain>
    </source>
</reference>
<organism evidence="6 7">
    <name type="scientific">Ephemerocybe angulata</name>
    <dbReference type="NCBI Taxonomy" id="980116"/>
    <lineage>
        <taxon>Eukaryota</taxon>
        <taxon>Fungi</taxon>
        <taxon>Dikarya</taxon>
        <taxon>Basidiomycota</taxon>
        <taxon>Agaricomycotina</taxon>
        <taxon>Agaricomycetes</taxon>
        <taxon>Agaricomycetidae</taxon>
        <taxon>Agaricales</taxon>
        <taxon>Agaricineae</taxon>
        <taxon>Psathyrellaceae</taxon>
        <taxon>Ephemerocybe</taxon>
    </lineage>
</organism>
<dbReference type="Gene3D" id="6.10.140.2220">
    <property type="match status" value="1"/>
</dbReference>
<dbReference type="PROSITE" id="PS50865">
    <property type="entry name" value="ZF_MYND_2"/>
    <property type="match status" value="1"/>
</dbReference>
<evidence type="ECO:0000256" key="2">
    <source>
        <dbReference type="ARBA" id="ARBA00022771"/>
    </source>
</evidence>
<dbReference type="GO" id="GO:0008270">
    <property type="term" value="F:zinc ion binding"/>
    <property type="evidence" value="ECO:0007669"/>
    <property type="project" value="UniProtKB-KW"/>
</dbReference>
<evidence type="ECO:0000256" key="3">
    <source>
        <dbReference type="ARBA" id="ARBA00022833"/>
    </source>
</evidence>
<evidence type="ECO:0000256" key="1">
    <source>
        <dbReference type="ARBA" id="ARBA00022723"/>
    </source>
</evidence>
<sequence>MPGSRSRYSLDLDDIIAFPDIAHVPVFGPKDGESWYILLEVTQNMSLGRPVFQVEDKLKGNFWMVAFYTDNPREDAKDVEVGSTICIRDGMPHQFLDGRMGYRIEDASSVIVLPCSMAILRTINQALRKRSDDGLLLCCVMCNKPVKRGCISCKTRYCSKECQKENWKTHKQVCKVLKTLHEWNRTDWG</sequence>
<dbReference type="AlphaFoldDB" id="A0A8H6M6D5"/>
<comment type="caution">
    <text evidence="6">The sequence shown here is derived from an EMBL/GenBank/DDBJ whole genome shotgun (WGS) entry which is preliminary data.</text>
</comment>
<gene>
    <name evidence="6" type="ORF">DFP72DRAFT_1069810</name>
</gene>
<proteinExistence type="predicted"/>
<evidence type="ECO:0000313" key="7">
    <source>
        <dbReference type="Proteomes" id="UP000521943"/>
    </source>
</evidence>
<evidence type="ECO:0000256" key="4">
    <source>
        <dbReference type="PROSITE-ProRule" id="PRU00134"/>
    </source>
</evidence>
<evidence type="ECO:0000313" key="6">
    <source>
        <dbReference type="EMBL" id="KAF6753032.1"/>
    </source>
</evidence>
<feature type="domain" description="MYND-type" evidence="5">
    <location>
        <begin position="139"/>
        <end position="174"/>
    </location>
</feature>